<proteinExistence type="predicted"/>
<sequence>MTRLTRTLLGEAGFERAAVWSATGFALSLLAVDVLASAVSLDPTPVAAACMAVSVIGVASLARVGGGLLPGVLLSYGPTAGVLLGALGPEIRLVAGEGIAIGPGTGGTVVTVVPVVEPLSLAVAGAVAVGGVGYAVGRGLAVAFGRRTGTDVGSEPADE</sequence>
<accession>A0ABD5QVI5</accession>
<feature type="transmembrane region" description="Helical" evidence="1">
    <location>
        <begin position="20"/>
        <end position="39"/>
    </location>
</feature>
<dbReference type="EMBL" id="JBHSKV010000021">
    <property type="protein sequence ID" value="MFC5136127.1"/>
    <property type="molecule type" value="Genomic_DNA"/>
</dbReference>
<name>A0ABD5QVI5_9EURY</name>
<keyword evidence="1" id="KW-1133">Transmembrane helix</keyword>
<protein>
    <submittedName>
        <fullName evidence="2">Uncharacterized protein</fullName>
    </submittedName>
</protein>
<feature type="transmembrane region" description="Helical" evidence="1">
    <location>
        <begin position="119"/>
        <end position="137"/>
    </location>
</feature>
<dbReference type="Proteomes" id="UP001596145">
    <property type="component" value="Unassembled WGS sequence"/>
</dbReference>
<reference evidence="2 3" key="1">
    <citation type="journal article" date="2019" name="Int. J. Syst. Evol. Microbiol.">
        <title>The Global Catalogue of Microorganisms (GCM) 10K type strain sequencing project: providing services to taxonomists for standard genome sequencing and annotation.</title>
        <authorList>
            <consortium name="The Broad Institute Genomics Platform"/>
            <consortium name="The Broad Institute Genome Sequencing Center for Infectious Disease"/>
            <person name="Wu L."/>
            <person name="Ma J."/>
        </authorList>
    </citation>
    <scope>NUCLEOTIDE SEQUENCE [LARGE SCALE GENOMIC DNA]</scope>
    <source>
        <strain evidence="2 3">CGMCC 1.16026</strain>
    </source>
</reference>
<evidence type="ECO:0000313" key="2">
    <source>
        <dbReference type="EMBL" id="MFC5136127.1"/>
    </source>
</evidence>
<keyword evidence="1" id="KW-0472">Membrane</keyword>
<evidence type="ECO:0000256" key="1">
    <source>
        <dbReference type="SAM" id="Phobius"/>
    </source>
</evidence>
<dbReference type="RefSeq" id="WP_122105813.1">
    <property type="nucleotide sequence ID" value="NZ_JBHSKV010000021.1"/>
</dbReference>
<organism evidence="2 3">
    <name type="scientific">Halorubrum glutamatedens</name>
    <dbReference type="NCBI Taxonomy" id="2707018"/>
    <lineage>
        <taxon>Archaea</taxon>
        <taxon>Methanobacteriati</taxon>
        <taxon>Methanobacteriota</taxon>
        <taxon>Stenosarchaea group</taxon>
        <taxon>Halobacteria</taxon>
        <taxon>Halobacteriales</taxon>
        <taxon>Haloferacaceae</taxon>
        <taxon>Halorubrum</taxon>
    </lineage>
</organism>
<comment type="caution">
    <text evidence="2">The sequence shown here is derived from an EMBL/GenBank/DDBJ whole genome shotgun (WGS) entry which is preliminary data.</text>
</comment>
<evidence type="ECO:0000313" key="3">
    <source>
        <dbReference type="Proteomes" id="UP001596145"/>
    </source>
</evidence>
<keyword evidence="1" id="KW-0812">Transmembrane</keyword>
<gene>
    <name evidence="2" type="ORF">ACFPJA_15540</name>
</gene>
<keyword evidence="3" id="KW-1185">Reference proteome</keyword>
<dbReference type="AlphaFoldDB" id="A0ABD5QVI5"/>